<protein>
    <recommendedName>
        <fullName evidence="3">Prenyltransferase</fullName>
    </recommendedName>
</protein>
<sequence length="330" mass="35442">MGGVRFLQARGEGGRHAGGMRHLDLSALEAAERFVWLSGRVLERLRFAHLFRHGDAARVLSALRPYQNPDGGFGEAIEPDFRGPVSQPLSVDFALHIVDEVGGFEDPMVGAALGYLASITCEDGGVPNVLPDVPRYPHAFWWAPAPGPLVGSLLPTASIAGLLHKHRVAHPWLERATSFCWEAIEGLPARVAVAEGRIPRLQIAYETRAALVFLEHAPERARAAQTARALGELLLGRGGFIAAGEGTAGEMSLLDVVSRPGSPARAWFSDAQVEQHLDALLAEQGKEGGWSVSWPAWTAAAGLEWMPIQTVERLKTLKAYGRLTLPAAGG</sequence>
<dbReference type="AlphaFoldDB" id="A0A0K1ED54"/>
<accession>A0A0K1ED54</accession>
<dbReference type="STRING" id="52.CMC5_029510"/>
<dbReference type="SUPFAM" id="SSF48239">
    <property type="entry name" value="Terpenoid cyclases/Protein prenyltransferases"/>
    <property type="match status" value="1"/>
</dbReference>
<reference evidence="1 2" key="1">
    <citation type="submission" date="2015-07" db="EMBL/GenBank/DDBJ databases">
        <title>Genome analysis of myxobacterium Chondromyces crocatus Cm c5 reveals a high potential for natural compound synthesis and the genetic basis for the loss of fruiting body formation.</title>
        <authorList>
            <person name="Zaburannyi N."/>
            <person name="Bunk B."/>
            <person name="Maier J."/>
            <person name="Overmann J."/>
            <person name="Mueller R."/>
        </authorList>
    </citation>
    <scope>NUCLEOTIDE SEQUENCE [LARGE SCALE GENOMIC DNA]</scope>
    <source>
        <strain evidence="1 2">Cm c5</strain>
    </source>
</reference>
<evidence type="ECO:0008006" key="3">
    <source>
        <dbReference type="Google" id="ProtNLM"/>
    </source>
</evidence>
<evidence type="ECO:0000313" key="1">
    <source>
        <dbReference type="EMBL" id="AKT38805.1"/>
    </source>
</evidence>
<evidence type="ECO:0000313" key="2">
    <source>
        <dbReference type="Proteomes" id="UP000067626"/>
    </source>
</evidence>
<keyword evidence="2" id="KW-1185">Reference proteome</keyword>
<dbReference type="EMBL" id="CP012159">
    <property type="protein sequence ID" value="AKT38805.1"/>
    <property type="molecule type" value="Genomic_DNA"/>
</dbReference>
<dbReference type="KEGG" id="ccro:CMC5_029510"/>
<dbReference type="InterPro" id="IPR008930">
    <property type="entry name" value="Terpenoid_cyclase/PrenylTrfase"/>
</dbReference>
<name>A0A0K1ED54_CHOCO</name>
<proteinExistence type="predicted"/>
<dbReference type="Proteomes" id="UP000067626">
    <property type="component" value="Chromosome"/>
</dbReference>
<organism evidence="1 2">
    <name type="scientific">Chondromyces crocatus</name>
    <dbReference type="NCBI Taxonomy" id="52"/>
    <lineage>
        <taxon>Bacteria</taxon>
        <taxon>Pseudomonadati</taxon>
        <taxon>Myxococcota</taxon>
        <taxon>Polyangia</taxon>
        <taxon>Polyangiales</taxon>
        <taxon>Polyangiaceae</taxon>
        <taxon>Chondromyces</taxon>
    </lineage>
</organism>
<gene>
    <name evidence="1" type="ORF">CMC5_029510</name>
</gene>